<evidence type="ECO:0000313" key="4">
    <source>
        <dbReference type="Proteomes" id="UP000481872"/>
    </source>
</evidence>
<evidence type="ECO:0000313" key="3">
    <source>
        <dbReference type="EMBL" id="NEU04031.1"/>
    </source>
</evidence>
<comment type="caution">
    <text evidence="3">The sequence shown here is derived from an EMBL/GenBank/DDBJ whole genome shotgun (WGS) entry which is preliminary data.</text>
</comment>
<feature type="chain" id="PRO_5038635396" description="YhfM-like domain-containing protein" evidence="1">
    <location>
        <begin position="22"/>
        <end position="268"/>
    </location>
</feature>
<keyword evidence="1" id="KW-0732">Signal</keyword>
<evidence type="ECO:0000256" key="1">
    <source>
        <dbReference type="SAM" id="SignalP"/>
    </source>
</evidence>
<keyword evidence="4" id="KW-1185">Reference proteome</keyword>
<evidence type="ECO:0000259" key="2">
    <source>
        <dbReference type="Pfam" id="PF26353"/>
    </source>
</evidence>
<feature type="signal peptide" evidence="1">
    <location>
        <begin position="1"/>
        <end position="21"/>
    </location>
</feature>
<reference evidence="3 4" key="1">
    <citation type="submission" date="2020-02" db="EMBL/GenBank/DDBJ databases">
        <title>Genome assembly of a novel Clostridium senegalense strain.</title>
        <authorList>
            <person name="Gupta T.B."/>
            <person name="Jauregui R."/>
            <person name="Maclean P."/>
            <person name="Nawarathana A."/>
            <person name="Brightwell G."/>
        </authorList>
    </citation>
    <scope>NUCLEOTIDE SEQUENCE [LARGE SCALE GENOMIC DNA]</scope>
    <source>
        <strain evidence="3 4">AGRFS4</strain>
    </source>
</reference>
<dbReference type="InterPro" id="IPR058780">
    <property type="entry name" value="YhfM-like_dom"/>
</dbReference>
<dbReference type="Pfam" id="PF26353">
    <property type="entry name" value="YhfM"/>
    <property type="match status" value="1"/>
</dbReference>
<dbReference type="AlphaFoldDB" id="A0A6M0H2A4"/>
<feature type="domain" description="YhfM-like" evidence="2">
    <location>
        <begin position="37"/>
        <end position="141"/>
    </location>
</feature>
<proteinExistence type="predicted"/>
<gene>
    <name evidence="3" type="ORF">G3M99_04010</name>
</gene>
<name>A0A6M0H2A4_9CLOT</name>
<protein>
    <recommendedName>
        <fullName evidence="2">YhfM-like domain-containing protein</fullName>
    </recommendedName>
</protein>
<dbReference type="RefSeq" id="WP_199869272.1">
    <property type="nucleotide sequence ID" value="NZ_JAAGPU010000004.1"/>
</dbReference>
<sequence>MKKNKKYLIIIICFTAMIALNGCSLKKDNGAFSFMKDTNVMKITIQSTRDQSYKFTVTDKDVINDIYKILLKAKKVEEKSTLSPDYIFEIYEGPENIHKFNYITGLDKAEGANFYDGNNNYIVSKRLDNDIIKNFWNIRKPLDFEKVYYNSILKGLDQYLDNEGKGLKVAVNLDKDLEMAKFVLSTDLLKFEKNLSKLNNVTLIGDKKEEEFDAVMSLKTEGYTSTKYKGIITFSGKAGSNDQIYYINDVYENGGWSISVTKEKPENF</sequence>
<dbReference type="Proteomes" id="UP000481872">
    <property type="component" value="Unassembled WGS sequence"/>
</dbReference>
<accession>A0A6M0H2A4</accession>
<dbReference type="EMBL" id="JAAGPU010000004">
    <property type="protein sequence ID" value="NEU04031.1"/>
    <property type="molecule type" value="Genomic_DNA"/>
</dbReference>
<organism evidence="3 4">
    <name type="scientific">Clostridium senegalense</name>
    <dbReference type="NCBI Taxonomy" id="1465809"/>
    <lineage>
        <taxon>Bacteria</taxon>
        <taxon>Bacillati</taxon>
        <taxon>Bacillota</taxon>
        <taxon>Clostridia</taxon>
        <taxon>Eubacteriales</taxon>
        <taxon>Clostridiaceae</taxon>
        <taxon>Clostridium</taxon>
    </lineage>
</organism>